<accession>A0A3N4JK58</accession>
<feature type="compositionally biased region" description="Polar residues" evidence="1">
    <location>
        <begin position="68"/>
        <end position="85"/>
    </location>
</feature>
<proteinExistence type="predicted"/>
<sequence length="205" mass="21980">MDLVPYVQIPDSQPMADIAMSLGNGQNSDGTGIGDSQHAATSQELPRRVRFSSLIASFTKAREIPATDSRNFTPEQTKATPTPRNKNGKEKAVEGPGSTLAPLILTGDDGETILDLSTPELIREHMGSGTALTTNVAVAILLTTLEDSLTQKMNEMENRIMAAIQEKRTKRPTNRTHTPAQPHQAQPGSAPMAAQTANLETTPQP</sequence>
<evidence type="ECO:0000313" key="2">
    <source>
        <dbReference type="EMBL" id="RPA97101.1"/>
    </source>
</evidence>
<protein>
    <submittedName>
        <fullName evidence="2">Uncharacterized protein</fullName>
    </submittedName>
</protein>
<reference evidence="2 3" key="1">
    <citation type="journal article" date="2018" name="Nat. Ecol. Evol.">
        <title>Pezizomycetes genomes reveal the molecular basis of ectomycorrhizal truffle lifestyle.</title>
        <authorList>
            <person name="Murat C."/>
            <person name="Payen T."/>
            <person name="Noel B."/>
            <person name="Kuo A."/>
            <person name="Morin E."/>
            <person name="Chen J."/>
            <person name="Kohler A."/>
            <person name="Krizsan K."/>
            <person name="Balestrini R."/>
            <person name="Da Silva C."/>
            <person name="Montanini B."/>
            <person name="Hainaut M."/>
            <person name="Levati E."/>
            <person name="Barry K.W."/>
            <person name="Belfiori B."/>
            <person name="Cichocki N."/>
            <person name="Clum A."/>
            <person name="Dockter R.B."/>
            <person name="Fauchery L."/>
            <person name="Guy J."/>
            <person name="Iotti M."/>
            <person name="Le Tacon F."/>
            <person name="Lindquist E.A."/>
            <person name="Lipzen A."/>
            <person name="Malagnac F."/>
            <person name="Mello A."/>
            <person name="Molinier V."/>
            <person name="Miyauchi S."/>
            <person name="Poulain J."/>
            <person name="Riccioni C."/>
            <person name="Rubini A."/>
            <person name="Sitrit Y."/>
            <person name="Splivallo R."/>
            <person name="Traeger S."/>
            <person name="Wang M."/>
            <person name="Zifcakova L."/>
            <person name="Wipf D."/>
            <person name="Zambonelli A."/>
            <person name="Paolocci F."/>
            <person name="Nowrousian M."/>
            <person name="Ottonello S."/>
            <person name="Baldrian P."/>
            <person name="Spatafora J.W."/>
            <person name="Henrissat B."/>
            <person name="Nagy L.G."/>
            <person name="Aury J.M."/>
            <person name="Wincker P."/>
            <person name="Grigoriev I.V."/>
            <person name="Bonfante P."/>
            <person name="Martin F.M."/>
        </authorList>
    </citation>
    <scope>NUCLEOTIDE SEQUENCE [LARGE SCALE GENOMIC DNA]</scope>
    <source>
        <strain evidence="2 3">120613-1</strain>
    </source>
</reference>
<feature type="region of interest" description="Disordered" evidence="1">
    <location>
        <begin position="22"/>
        <end position="45"/>
    </location>
</feature>
<evidence type="ECO:0000256" key="1">
    <source>
        <dbReference type="SAM" id="MobiDB-lite"/>
    </source>
</evidence>
<gene>
    <name evidence="2" type="ORF">L873DRAFT_1791167</name>
</gene>
<dbReference type="EMBL" id="ML120407">
    <property type="protein sequence ID" value="RPA97101.1"/>
    <property type="molecule type" value="Genomic_DNA"/>
</dbReference>
<dbReference type="AlphaFoldDB" id="A0A3N4JK58"/>
<feature type="region of interest" description="Disordered" evidence="1">
    <location>
        <begin position="65"/>
        <end position="105"/>
    </location>
</feature>
<feature type="compositionally biased region" description="Polar residues" evidence="1">
    <location>
        <begin position="195"/>
        <end position="205"/>
    </location>
</feature>
<feature type="compositionally biased region" description="Polar residues" evidence="1">
    <location>
        <begin position="175"/>
        <end position="187"/>
    </location>
</feature>
<evidence type="ECO:0000313" key="3">
    <source>
        <dbReference type="Proteomes" id="UP000276215"/>
    </source>
</evidence>
<feature type="region of interest" description="Disordered" evidence="1">
    <location>
        <begin position="167"/>
        <end position="205"/>
    </location>
</feature>
<dbReference type="Proteomes" id="UP000276215">
    <property type="component" value="Unassembled WGS sequence"/>
</dbReference>
<organism evidence="2 3">
    <name type="scientific">Choiromyces venosus 120613-1</name>
    <dbReference type="NCBI Taxonomy" id="1336337"/>
    <lineage>
        <taxon>Eukaryota</taxon>
        <taxon>Fungi</taxon>
        <taxon>Dikarya</taxon>
        <taxon>Ascomycota</taxon>
        <taxon>Pezizomycotina</taxon>
        <taxon>Pezizomycetes</taxon>
        <taxon>Pezizales</taxon>
        <taxon>Tuberaceae</taxon>
        <taxon>Choiromyces</taxon>
    </lineage>
</organism>
<keyword evidence="3" id="KW-1185">Reference proteome</keyword>
<name>A0A3N4JK58_9PEZI</name>